<dbReference type="Proteomes" id="UP001420932">
    <property type="component" value="Unassembled WGS sequence"/>
</dbReference>
<name>A0AAP0I4N1_9MAGN</name>
<dbReference type="InterPro" id="IPR011598">
    <property type="entry name" value="bHLH_dom"/>
</dbReference>
<feature type="compositionally biased region" description="Basic and acidic residues" evidence="5">
    <location>
        <begin position="152"/>
        <end position="164"/>
    </location>
</feature>
<dbReference type="InterPro" id="IPR036638">
    <property type="entry name" value="HLH_DNA-bd_sf"/>
</dbReference>
<feature type="region of interest" description="Disordered" evidence="5">
    <location>
        <begin position="67"/>
        <end position="196"/>
    </location>
</feature>
<keyword evidence="3" id="KW-0804">Transcription</keyword>
<evidence type="ECO:0000256" key="2">
    <source>
        <dbReference type="ARBA" id="ARBA00023015"/>
    </source>
</evidence>
<dbReference type="AlphaFoldDB" id="A0AAP0I4N1"/>
<comment type="subcellular location">
    <subcellularLocation>
        <location evidence="1">Nucleus</location>
    </subcellularLocation>
</comment>
<accession>A0AAP0I4N1</accession>
<organism evidence="7 8">
    <name type="scientific">Stephania yunnanensis</name>
    <dbReference type="NCBI Taxonomy" id="152371"/>
    <lineage>
        <taxon>Eukaryota</taxon>
        <taxon>Viridiplantae</taxon>
        <taxon>Streptophyta</taxon>
        <taxon>Embryophyta</taxon>
        <taxon>Tracheophyta</taxon>
        <taxon>Spermatophyta</taxon>
        <taxon>Magnoliopsida</taxon>
        <taxon>Ranunculales</taxon>
        <taxon>Menispermaceae</taxon>
        <taxon>Menispermoideae</taxon>
        <taxon>Cissampelideae</taxon>
        <taxon>Stephania</taxon>
    </lineage>
</organism>
<feature type="compositionally biased region" description="Polar residues" evidence="5">
    <location>
        <begin position="74"/>
        <end position="83"/>
    </location>
</feature>
<dbReference type="SMART" id="SM00353">
    <property type="entry name" value="HLH"/>
    <property type="match status" value="1"/>
</dbReference>
<keyword evidence="8" id="KW-1185">Reference proteome</keyword>
<dbReference type="FunFam" id="4.10.280.10:FF:000002">
    <property type="entry name" value="Basic helix-loop-helix transcription factor"/>
    <property type="match status" value="1"/>
</dbReference>
<dbReference type="GO" id="GO:0046983">
    <property type="term" value="F:protein dimerization activity"/>
    <property type="evidence" value="ECO:0007669"/>
    <property type="project" value="InterPro"/>
</dbReference>
<evidence type="ECO:0000313" key="8">
    <source>
        <dbReference type="Proteomes" id="UP001420932"/>
    </source>
</evidence>
<feature type="compositionally biased region" description="Polar residues" evidence="5">
    <location>
        <begin position="127"/>
        <end position="137"/>
    </location>
</feature>
<feature type="compositionally biased region" description="Basic and acidic residues" evidence="5">
    <location>
        <begin position="187"/>
        <end position="196"/>
    </location>
</feature>
<dbReference type="Pfam" id="PF00010">
    <property type="entry name" value="HLH"/>
    <property type="match status" value="1"/>
</dbReference>
<keyword evidence="2" id="KW-0805">Transcription regulation</keyword>
<feature type="domain" description="BHLH" evidence="6">
    <location>
        <begin position="190"/>
        <end position="240"/>
    </location>
</feature>
<sequence>MAAFSYHHHHITSTSTPILDSSVLLPNYNTNIDNKTSTLMEEESGDLNNFSSCFPYYANVVDDDHDLNGLGNESRPSSNCVSSDHQHRQNNKQADSSSMVIDLECSTDKGNSVPTDKKRRSSYRDGSCSTSAQSKDSNNTREEKKSKKRGRGLKDVEEKVGKAEKKSKRKSTNEQPPPTGYVHVRARRGEATDSHSLAERVRREKISKRLKMLQGLVPGCEKVASKALMLDEIINYVQSLQHQVEFLSMKLASLTPLFCDFEPSFNDLIVKPEKITCLESPLSSLQHSIPTYTDNSSLPDGSISLLLQQGQMPSPFSHQDNGMVSWCLEDQRQRLVNQCGFTNSCSLQ</sequence>
<evidence type="ECO:0000256" key="5">
    <source>
        <dbReference type="SAM" id="MobiDB-lite"/>
    </source>
</evidence>
<evidence type="ECO:0000256" key="4">
    <source>
        <dbReference type="ARBA" id="ARBA00023242"/>
    </source>
</evidence>
<evidence type="ECO:0000313" key="7">
    <source>
        <dbReference type="EMBL" id="KAK9108575.1"/>
    </source>
</evidence>
<evidence type="ECO:0000259" key="6">
    <source>
        <dbReference type="PROSITE" id="PS50888"/>
    </source>
</evidence>
<dbReference type="SUPFAM" id="SSF47459">
    <property type="entry name" value="HLH, helix-loop-helix DNA-binding domain"/>
    <property type="match status" value="1"/>
</dbReference>
<dbReference type="EMBL" id="JBBNAF010000010">
    <property type="protein sequence ID" value="KAK9108575.1"/>
    <property type="molecule type" value="Genomic_DNA"/>
</dbReference>
<dbReference type="InterPro" id="IPR024097">
    <property type="entry name" value="bHLH_ZIP_TF"/>
</dbReference>
<protein>
    <recommendedName>
        <fullName evidence="6">BHLH domain-containing protein</fullName>
    </recommendedName>
</protein>
<dbReference type="Gene3D" id="4.10.280.10">
    <property type="entry name" value="Helix-loop-helix DNA-binding domain"/>
    <property type="match status" value="1"/>
</dbReference>
<evidence type="ECO:0000256" key="3">
    <source>
        <dbReference type="ARBA" id="ARBA00023163"/>
    </source>
</evidence>
<evidence type="ECO:0000256" key="1">
    <source>
        <dbReference type="ARBA" id="ARBA00004123"/>
    </source>
</evidence>
<comment type="caution">
    <text evidence="7">The sequence shown here is derived from an EMBL/GenBank/DDBJ whole genome shotgun (WGS) entry which is preliminary data.</text>
</comment>
<dbReference type="PANTHER" id="PTHR12565">
    <property type="entry name" value="STEROL REGULATORY ELEMENT-BINDING PROTEIN"/>
    <property type="match status" value="1"/>
</dbReference>
<gene>
    <name evidence="7" type="ORF">Syun_024586</name>
</gene>
<proteinExistence type="predicted"/>
<dbReference type="GO" id="GO:0005634">
    <property type="term" value="C:nucleus"/>
    <property type="evidence" value="ECO:0007669"/>
    <property type="project" value="UniProtKB-SubCell"/>
</dbReference>
<dbReference type="GO" id="GO:0003700">
    <property type="term" value="F:DNA-binding transcription factor activity"/>
    <property type="evidence" value="ECO:0007669"/>
    <property type="project" value="TreeGrafter"/>
</dbReference>
<dbReference type="PROSITE" id="PS50888">
    <property type="entry name" value="BHLH"/>
    <property type="match status" value="1"/>
</dbReference>
<keyword evidence="4" id="KW-0539">Nucleus</keyword>
<dbReference type="PANTHER" id="PTHR12565:SF431">
    <property type="entry name" value="TRANSCRIPTION FACTOR BHLH137"/>
    <property type="match status" value="1"/>
</dbReference>
<reference evidence="7 8" key="1">
    <citation type="submission" date="2024-01" db="EMBL/GenBank/DDBJ databases">
        <title>Genome assemblies of Stephania.</title>
        <authorList>
            <person name="Yang L."/>
        </authorList>
    </citation>
    <scope>NUCLEOTIDE SEQUENCE [LARGE SCALE GENOMIC DNA]</scope>
    <source>
        <strain evidence="7">YNDBR</strain>
        <tissue evidence="7">Leaf</tissue>
    </source>
</reference>